<accession>A0A6I6NBY4</accession>
<feature type="compositionally biased region" description="Low complexity" evidence="1">
    <location>
        <begin position="41"/>
        <end position="50"/>
    </location>
</feature>
<dbReference type="AlphaFoldDB" id="A0A6I6NBY4"/>
<dbReference type="KEGG" id="sbro:GQF42_35655"/>
<evidence type="ECO:0000313" key="3">
    <source>
        <dbReference type="Proteomes" id="UP000436138"/>
    </source>
</evidence>
<organism evidence="2 3">
    <name type="scientific">Streptomyces broussonetiae</name>
    <dbReference type="NCBI Taxonomy" id="2686304"/>
    <lineage>
        <taxon>Bacteria</taxon>
        <taxon>Bacillati</taxon>
        <taxon>Actinomycetota</taxon>
        <taxon>Actinomycetes</taxon>
        <taxon>Kitasatosporales</taxon>
        <taxon>Streptomycetaceae</taxon>
        <taxon>Streptomyces</taxon>
    </lineage>
</organism>
<feature type="region of interest" description="Disordered" evidence="1">
    <location>
        <begin position="1"/>
        <end position="67"/>
    </location>
</feature>
<gene>
    <name evidence="2" type="ORF">GQF42_35655</name>
</gene>
<dbReference type="Proteomes" id="UP000436138">
    <property type="component" value="Chromosome"/>
</dbReference>
<protein>
    <submittedName>
        <fullName evidence="2">Uncharacterized protein</fullName>
    </submittedName>
</protein>
<sequence>MASGNGVERSGEEIAVGPIDGSLKGSTEDPDEDSNDGEGTSADPAPAASADRSREYRRKAGVVYRPV</sequence>
<reference evidence="2 3" key="1">
    <citation type="submission" date="2019-12" db="EMBL/GenBank/DDBJ databases">
        <title>Streptomyces sp. strain T44 isolated from rhizosphere soil of Broussonetia papyrifera.</title>
        <authorList>
            <person name="Mo P."/>
        </authorList>
    </citation>
    <scope>NUCLEOTIDE SEQUENCE [LARGE SCALE GENOMIC DNA]</scope>
    <source>
        <strain evidence="2 3">T44</strain>
    </source>
</reference>
<dbReference type="EMBL" id="CP047020">
    <property type="protein sequence ID" value="QHA07911.1"/>
    <property type="molecule type" value="Genomic_DNA"/>
</dbReference>
<dbReference type="RefSeq" id="WP_158926846.1">
    <property type="nucleotide sequence ID" value="NZ_CP047020.1"/>
</dbReference>
<proteinExistence type="predicted"/>
<name>A0A6I6NBY4_9ACTN</name>
<keyword evidence="3" id="KW-1185">Reference proteome</keyword>
<evidence type="ECO:0000256" key="1">
    <source>
        <dbReference type="SAM" id="MobiDB-lite"/>
    </source>
</evidence>
<evidence type="ECO:0000313" key="2">
    <source>
        <dbReference type="EMBL" id="QHA07911.1"/>
    </source>
</evidence>